<dbReference type="EMBL" id="FNBN01000004">
    <property type="protein sequence ID" value="SDG44831.1"/>
    <property type="molecule type" value="Genomic_DNA"/>
</dbReference>
<dbReference type="STRING" id="104663.SAMN04488121_104306"/>
<feature type="signal peptide" evidence="1">
    <location>
        <begin position="1"/>
        <end position="19"/>
    </location>
</feature>
<evidence type="ECO:0000256" key="1">
    <source>
        <dbReference type="SAM" id="SignalP"/>
    </source>
</evidence>
<dbReference type="OrthoDB" id="1094829at2"/>
<feature type="chain" id="PRO_5011752778" description="DUF4843 domain-containing protein" evidence="1">
    <location>
        <begin position="20"/>
        <end position="276"/>
    </location>
</feature>
<protein>
    <recommendedName>
        <fullName evidence="4">DUF4843 domain-containing protein</fullName>
    </recommendedName>
</protein>
<dbReference type="Pfam" id="PF16132">
    <property type="entry name" value="DUF4843"/>
    <property type="match status" value="1"/>
</dbReference>
<reference evidence="3" key="1">
    <citation type="submission" date="2016-10" db="EMBL/GenBank/DDBJ databases">
        <authorList>
            <person name="Varghese N."/>
            <person name="Submissions S."/>
        </authorList>
    </citation>
    <scope>NUCLEOTIDE SEQUENCE [LARGE SCALE GENOMIC DNA]</scope>
    <source>
        <strain evidence="3">DSM 527</strain>
    </source>
</reference>
<keyword evidence="1" id="KW-0732">Signal</keyword>
<dbReference type="AlphaFoldDB" id="A0A1G7UC18"/>
<organism evidence="2 3">
    <name type="scientific">Chitinophaga filiformis</name>
    <name type="common">Myxococcus filiformis</name>
    <name type="synonym">Flexibacter filiformis</name>
    <dbReference type="NCBI Taxonomy" id="104663"/>
    <lineage>
        <taxon>Bacteria</taxon>
        <taxon>Pseudomonadati</taxon>
        <taxon>Bacteroidota</taxon>
        <taxon>Chitinophagia</taxon>
        <taxon>Chitinophagales</taxon>
        <taxon>Chitinophagaceae</taxon>
        <taxon>Chitinophaga</taxon>
    </lineage>
</organism>
<accession>A0A1G7UC18</accession>
<dbReference type="InterPro" id="IPR032299">
    <property type="entry name" value="DUF4843"/>
</dbReference>
<proteinExistence type="predicted"/>
<evidence type="ECO:0000313" key="3">
    <source>
        <dbReference type="Proteomes" id="UP000199045"/>
    </source>
</evidence>
<dbReference type="RefSeq" id="WP_089834477.1">
    <property type="nucleotide sequence ID" value="NZ_FNBN01000004.1"/>
</dbReference>
<evidence type="ECO:0008006" key="4">
    <source>
        <dbReference type="Google" id="ProtNLM"/>
    </source>
</evidence>
<gene>
    <name evidence="2" type="ORF">SAMN04488121_104306</name>
</gene>
<name>A0A1G7UC18_CHIFI</name>
<dbReference type="PROSITE" id="PS51257">
    <property type="entry name" value="PROKAR_LIPOPROTEIN"/>
    <property type="match status" value="1"/>
</dbReference>
<sequence length="276" mass="32147">MKKYILFSVLCCMVFFACKKEETPLFNTTENVYFDFTPDEDDDKTDSLLYSFAYFPDKGEDTVFIPVRLSGFRVSRDRTFILKIVDSSTTAKASVHYEPLKDKYIMAADSGMCMVPLILLNKDTLLKSKTLTIGLTLMPTADLGVAFTLQNKGIVKFSNRLEKPDWWNAWAGELGDYSRVKHELFIRVSGTTELGTNFQDFNTIPKALYHTRRFKSFLLDPFKWVEQYAEEGYVITMEADGYYYFYNSKNPDARYRLEKNPDDGRYYFRDENGKRI</sequence>
<evidence type="ECO:0000313" key="2">
    <source>
        <dbReference type="EMBL" id="SDG44831.1"/>
    </source>
</evidence>
<dbReference type="Proteomes" id="UP000199045">
    <property type="component" value="Unassembled WGS sequence"/>
</dbReference>